<accession>A0AAE6NLL9</accession>
<dbReference type="AlphaFoldDB" id="A0AAE6NLL9"/>
<dbReference type="EMBL" id="MIGA01000033">
    <property type="protein sequence ID" value="OSY42995.1"/>
    <property type="molecule type" value="Genomic_DNA"/>
</dbReference>
<evidence type="ECO:0000313" key="3">
    <source>
        <dbReference type="Proteomes" id="UP000194225"/>
    </source>
</evidence>
<protein>
    <submittedName>
        <fullName evidence="2">Uncharacterized protein</fullName>
    </submittedName>
</protein>
<evidence type="ECO:0000313" key="1">
    <source>
        <dbReference type="EMBL" id="OSY42995.1"/>
    </source>
</evidence>
<keyword evidence="3" id="KW-1185">Reference proteome</keyword>
<dbReference type="KEGG" id="spla:CP981_23470"/>
<dbReference type="GeneID" id="90926230"/>
<dbReference type="EMBL" id="CP023691">
    <property type="protein sequence ID" value="QEV54203.1"/>
    <property type="molecule type" value="Genomic_DNA"/>
</dbReference>
<sequence length="142" mass="15780">MAGPHHHAYVWLGSGDVLVKPGDAHRRPDHPEFRSAQVMPLACADWLLKPAGRIEVTFEEPKEAADWYVAQLGHYAGLFVGSYPPEASYEEIVRALSVGEDRVGGWWVSGGRFLSLNLIACSPHRERPERGCPLRWPRGGDP</sequence>
<gene>
    <name evidence="1" type="ORF">BG653_04592</name>
    <name evidence="2" type="ORF">CP981_23470</name>
</gene>
<dbReference type="Proteomes" id="UP000194225">
    <property type="component" value="Unassembled WGS sequence"/>
</dbReference>
<reference evidence="1 3" key="1">
    <citation type="submission" date="2016-09" db="EMBL/GenBank/DDBJ databases">
        <title>Streptomyces platensis DSM40041, a candidate organism with high potential of specific P450 cytochromes.</title>
        <authorList>
            <person name="Grumaz C."/>
            <person name="Vainshtein Y."/>
            <person name="Kirstahler P."/>
            <person name="Sohn K."/>
        </authorList>
    </citation>
    <scope>NUCLEOTIDE SEQUENCE [LARGE SCALE GENOMIC DNA]</scope>
    <source>
        <strain evidence="1 3">DSM 40041</strain>
    </source>
</reference>
<proteinExistence type="predicted"/>
<dbReference type="RefSeq" id="WP_085926245.1">
    <property type="nucleotide sequence ID" value="NZ_BAABSS010000059.1"/>
</dbReference>
<reference evidence="2 4" key="2">
    <citation type="submission" date="2017-09" db="EMBL/GenBank/DDBJ databases">
        <authorList>
            <person name="Lee N."/>
            <person name="Cho B.-K."/>
        </authorList>
    </citation>
    <scope>NUCLEOTIDE SEQUENCE [LARGE SCALE GENOMIC DNA]</scope>
    <source>
        <strain evidence="2 4">ATCC 23948</strain>
    </source>
</reference>
<dbReference type="Proteomes" id="UP000325458">
    <property type="component" value="Chromosome"/>
</dbReference>
<name>A0AAE6NLL9_STRPT</name>
<evidence type="ECO:0000313" key="4">
    <source>
        <dbReference type="Proteomes" id="UP000325458"/>
    </source>
</evidence>
<evidence type="ECO:0000313" key="2">
    <source>
        <dbReference type="EMBL" id="QEV54203.1"/>
    </source>
</evidence>
<organism evidence="2 4">
    <name type="scientific">Streptomyces platensis</name>
    <dbReference type="NCBI Taxonomy" id="58346"/>
    <lineage>
        <taxon>Bacteria</taxon>
        <taxon>Bacillati</taxon>
        <taxon>Actinomycetota</taxon>
        <taxon>Actinomycetes</taxon>
        <taxon>Kitasatosporales</taxon>
        <taxon>Streptomycetaceae</taxon>
        <taxon>Streptomyces</taxon>
    </lineage>
</organism>